<keyword evidence="15" id="KW-1185">Reference proteome</keyword>
<keyword evidence="12" id="KW-0170">Cobalt</keyword>
<keyword evidence="10" id="KW-0921">Nickel transport</keyword>
<dbReference type="GO" id="GO:0015099">
    <property type="term" value="F:nickel cation transmembrane transporter activity"/>
    <property type="evidence" value="ECO:0007669"/>
    <property type="project" value="UniProtKB-UniRule"/>
</dbReference>
<feature type="transmembrane region" description="Helical" evidence="13">
    <location>
        <begin position="22"/>
        <end position="44"/>
    </location>
</feature>
<evidence type="ECO:0000256" key="8">
    <source>
        <dbReference type="ARBA" id="ARBA00022989"/>
    </source>
</evidence>
<evidence type="ECO:0000256" key="13">
    <source>
        <dbReference type="RuleBase" id="RU362101"/>
    </source>
</evidence>
<dbReference type="PANTHER" id="PTHR40659:SF1">
    <property type="entry name" value="NICKEL_COBALT EFFLUX SYSTEM RCNA"/>
    <property type="match status" value="1"/>
</dbReference>
<dbReference type="InterPro" id="IPR011541">
    <property type="entry name" value="Ni/Co_transpt_high_affinity"/>
</dbReference>
<dbReference type="GO" id="GO:0005886">
    <property type="term" value="C:plasma membrane"/>
    <property type="evidence" value="ECO:0007669"/>
    <property type="project" value="UniProtKB-SubCell"/>
</dbReference>
<keyword evidence="9" id="KW-0406">Ion transport</keyword>
<name>A0A512BN70_9HYPH</name>
<dbReference type="Pfam" id="PF03824">
    <property type="entry name" value="NicO"/>
    <property type="match status" value="2"/>
</dbReference>
<feature type="transmembrane region" description="Helical" evidence="13">
    <location>
        <begin position="238"/>
        <end position="259"/>
    </location>
</feature>
<accession>A0A512BN70</accession>
<feature type="transmembrane region" description="Helical" evidence="13">
    <location>
        <begin position="95"/>
        <end position="113"/>
    </location>
</feature>
<dbReference type="GO" id="GO:0010045">
    <property type="term" value="P:response to nickel cation"/>
    <property type="evidence" value="ECO:0007669"/>
    <property type="project" value="TreeGrafter"/>
</dbReference>
<evidence type="ECO:0000256" key="6">
    <source>
        <dbReference type="ARBA" id="ARBA00022596"/>
    </source>
</evidence>
<dbReference type="PANTHER" id="PTHR40659">
    <property type="entry name" value="NICKEL/COBALT EFFLUX SYSTEM RCNA"/>
    <property type="match status" value="1"/>
</dbReference>
<dbReference type="GO" id="GO:0046583">
    <property type="term" value="F:monoatomic cation efflux transmembrane transporter activity"/>
    <property type="evidence" value="ECO:0007669"/>
    <property type="project" value="TreeGrafter"/>
</dbReference>
<evidence type="ECO:0000256" key="12">
    <source>
        <dbReference type="ARBA" id="ARBA00023285"/>
    </source>
</evidence>
<keyword evidence="11 13" id="KW-0472">Membrane</keyword>
<organism evidence="14 15">
    <name type="scientific">Microvirga aerophila</name>
    <dbReference type="NCBI Taxonomy" id="670291"/>
    <lineage>
        <taxon>Bacteria</taxon>
        <taxon>Pseudomonadati</taxon>
        <taxon>Pseudomonadota</taxon>
        <taxon>Alphaproteobacteria</taxon>
        <taxon>Hyphomicrobiales</taxon>
        <taxon>Methylobacteriaceae</taxon>
        <taxon>Microvirga</taxon>
    </lineage>
</organism>
<dbReference type="Proteomes" id="UP000321085">
    <property type="component" value="Unassembled WGS sequence"/>
</dbReference>
<dbReference type="AlphaFoldDB" id="A0A512BN70"/>
<gene>
    <name evidence="14" type="ORF">MAE02_10980</name>
</gene>
<keyword evidence="8 13" id="KW-1133">Transmembrane helix</keyword>
<feature type="transmembrane region" description="Helical" evidence="13">
    <location>
        <begin position="141"/>
        <end position="162"/>
    </location>
</feature>
<keyword evidence="4 13" id="KW-0813">Transport</keyword>
<protein>
    <recommendedName>
        <fullName evidence="13">Nickel/cobalt efflux system</fullName>
    </recommendedName>
</protein>
<dbReference type="GO" id="GO:0032025">
    <property type="term" value="P:response to cobalt ion"/>
    <property type="evidence" value="ECO:0007669"/>
    <property type="project" value="TreeGrafter"/>
</dbReference>
<evidence type="ECO:0000256" key="4">
    <source>
        <dbReference type="ARBA" id="ARBA00022448"/>
    </source>
</evidence>
<feature type="transmembrane region" description="Helical" evidence="13">
    <location>
        <begin position="310"/>
        <end position="336"/>
    </location>
</feature>
<evidence type="ECO:0000256" key="1">
    <source>
        <dbReference type="ARBA" id="ARBA00002510"/>
    </source>
</evidence>
<dbReference type="OrthoDB" id="9812956at2"/>
<dbReference type="InterPro" id="IPR051224">
    <property type="entry name" value="NiCoT_RcnA"/>
</dbReference>
<evidence type="ECO:0000256" key="2">
    <source>
        <dbReference type="ARBA" id="ARBA00004651"/>
    </source>
</evidence>
<proteinExistence type="inferred from homology"/>
<comment type="subcellular location">
    <subcellularLocation>
        <location evidence="2 13">Cell membrane</location>
        <topology evidence="2 13">Multi-pass membrane protein</topology>
    </subcellularLocation>
</comment>
<evidence type="ECO:0000256" key="9">
    <source>
        <dbReference type="ARBA" id="ARBA00023065"/>
    </source>
</evidence>
<dbReference type="RefSeq" id="WP_114184835.1">
    <property type="nucleotide sequence ID" value="NZ_BJYU01000009.1"/>
</dbReference>
<comment type="similarity">
    <text evidence="13">Belongs to the NiCoT transporter (TC 2.A.52) family.</text>
</comment>
<comment type="function">
    <text evidence="1">Efflux system for nickel and cobalt.</text>
</comment>
<dbReference type="GO" id="GO:0006824">
    <property type="term" value="P:cobalt ion transport"/>
    <property type="evidence" value="ECO:0007669"/>
    <property type="project" value="UniProtKB-KW"/>
</dbReference>
<keyword evidence="5" id="KW-1003">Cell membrane</keyword>
<feature type="transmembrane region" description="Helical" evidence="13">
    <location>
        <begin position="174"/>
        <end position="193"/>
    </location>
</feature>
<keyword evidence="3" id="KW-0171">Cobalt transport</keyword>
<dbReference type="EMBL" id="BJYU01000009">
    <property type="protein sequence ID" value="GEO13402.1"/>
    <property type="molecule type" value="Genomic_DNA"/>
</dbReference>
<evidence type="ECO:0000256" key="7">
    <source>
        <dbReference type="ARBA" id="ARBA00022692"/>
    </source>
</evidence>
<evidence type="ECO:0000256" key="3">
    <source>
        <dbReference type="ARBA" id="ARBA00022426"/>
    </source>
</evidence>
<keyword evidence="7 13" id="KW-0812">Transmembrane</keyword>
<evidence type="ECO:0000256" key="5">
    <source>
        <dbReference type="ARBA" id="ARBA00022475"/>
    </source>
</evidence>
<keyword evidence="6" id="KW-0533">Nickel</keyword>
<evidence type="ECO:0000256" key="10">
    <source>
        <dbReference type="ARBA" id="ARBA00023112"/>
    </source>
</evidence>
<sequence length="342" mass="34566">MSVTAEPLALPETGRAGLWRRIGIAATAIAFVAGGMALLAWWLAPAAAPPVRNPFGMGLREAAPSGDIGAYILAVQSGFYRSLQQSVTALKEQGAAIWSLLAIGFAYGIFHAAGPGHGKGVIAAYVVADERALVKGFSLSLAAALVQALVAIGLVSLLALALKATAATMNQVTKGVELMSFAAVAFLGAAITWRKAGKVMGTIALSRNPLAATPAEECDHVHMPPPEQLSRLTRWRDMAGVALAAGIRPCAGALVVLVFALSQGLFAAGIAATFAMALGTALTTGAIAALAVFAKALALRAAGGRGMSGAVAIAGIELLAAAFVLVLGLSLLFGVWTSVTAS</sequence>
<evidence type="ECO:0000256" key="11">
    <source>
        <dbReference type="ARBA" id="ARBA00023136"/>
    </source>
</evidence>
<reference evidence="14 15" key="1">
    <citation type="submission" date="2019-07" db="EMBL/GenBank/DDBJ databases">
        <title>Whole genome shotgun sequence of Microvirga aerophila NBRC 106136.</title>
        <authorList>
            <person name="Hosoyama A."/>
            <person name="Uohara A."/>
            <person name="Ohji S."/>
            <person name="Ichikawa N."/>
        </authorList>
    </citation>
    <scope>NUCLEOTIDE SEQUENCE [LARGE SCALE GENOMIC DNA]</scope>
    <source>
        <strain evidence="14 15">NBRC 106136</strain>
    </source>
</reference>
<feature type="transmembrane region" description="Helical" evidence="13">
    <location>
        <begin position="265"/>
        <end position="298"/>
    </location>
</feature>
<evidence type="ECO:0000313" key="15">
    <source>
        <dbReference type="Proteomes" id="UP000321085"/>
    </source>
</evidence>
<evidence type="ECO:0000313" key="14">
    <source>
        <dbReference type="EMBL" id="GEO13402.1"/>
    </source>
</evidence>
<comment type="caution">
    <text evidence="14">The sequence shown here is derived from an EMBL/GenBank/DDBJ whole genome shotgun (WGS) entry which is preliminary data.</text>
</comment>